<gene>
    <name evidence="2" type="ORF">GPECTOR_2g1309</name>
</gene>
<dbReference type="Proteomes" id="UP000075714">
    <property type="component" value="Unassembled WGS sequence"/>
</dbReference>
<protein>
    <submittedName>
        <fullName evidence="2">Uncharacterized protein</fullName>
    </submittedName>
</protein>
<sequence>MDDLQKIKYQLFTGAGQPVPPSSRSRLEAAAQLLEVAERGGGLDVRDGKGGDQDTPERQREAGPEGDSEPEADPMELSQQVSQESMDMSQKPNRPHHSTGAAPVPRRPASLHTLDGPKTAFVAPSMVDKVLKEHGQAVSAPKRRGRDGGGGDNRSGPVVRPSRSAG</sequence>
<dbReference type="AlphaFoldDB" id="A0A150H0V9"/>
<feature type="compositionally biased region" description="Basic and acidic residues" evidence="1">
    <location>
        <begin position="44"/>
        <end position="63"/>
    </location>
</feature>
<reference evidence="3" key="1">
    <citation type="journal article" date="2016" name="Nat. Commun.">
        <title>The Gonium pectorale genome demonstrates co-option of cell cycle regulation during the evolution of multicellularity.</title>
        <authorList>
            <person name="Hanschen E.R."/>
            <person name="Marriage T.N."/>
            <person name="Ferris P.J."/>
            <person name="Hamaji T."/>
            <person name="Toyoda A."/>
            <person name="Fujiyama A."/>
            <person name="Neme R."/>
            <person name="Noguchi H."/>
            <person name="Minakuchi Y."/>
            <person name="Suzuki M."/>
            <person name="Kawai-Toyooka H."/>
            <person name="Smith D.R."/>
            <person name="Sparks H."/>
            <person name="Anderson J."/>
            <person name="Bakaric R."/>
            <person name="Luria V."/>
            <person name="Karger A."/>
            <person name="Kirschner M.W."/>
            <person name="Durand P.M."/>
            <person name="Michod R.E."/>
            <person name="Nozaki H."/>
            <person name="Olson B.J."/>
        </authorList>
    </citation>
    <scope>NUCLEOTIDE SEQUENCE [LARGE SCALE GENOMIC DNA]</scope>
    <source>
        <strain evidence="3">NIES-2863</strain>
    </source>
</reference>
<accession>A0A150H0V9</accession>
<evidence type="ECO:0000313" key="2">
    <source>
        <dbReference type="EMBL" id="KXZ55759.1"/>
    </source>
</evidence>
<name>A0A150H0V9_GONPE</name>
<organism evidence="2 3">
    <name type="scientific">Gonium pectorale</name>
    <name type="common">Green alga</name>
    <dbReference type="NCBI Taxonomy" id="33097"/>
    <lineage>
        <taxon>Eukaryota</taxon>
        <taxon>Viridiplantae</taxon>
        <taxon>Chlorophyta</taxon>
        <taxon>core chlorophytes</taxon>
        <taxon>Chlorophyceae</taxon>
        <taxon>CS clade</taxon>
        <taxon>Chlamydomonadales</taxon>
        <taxon>Volvocaceae</taxon>
        <taxon>Gonium</taxon>
    </lineage>
</organism>
<feature type="compositionally biased region" description="Acidic residues" evidence="1">
    <location>
        <begin position="64"/>
        <end position="74"/>
    </location>
</feature>
<evidence type="ECO:0000256" key="1">
    <source>
        <dbReference type="SAM" id="MobiDB-lite"/>
    </source>
</evidence>
<dbReference type="EMBL" id="LSYV01000003">
    <property type="protein sequence ID" value="KXZ55759.1"/>
    <property type="molecule type" value="Genomic_DNA"/>
</dbReference>
<feature type="region of interest" description="Disordered" evidence="1">
    <location>
        <begin position="35"/>
        <end position="166"/>
    </location>
</feature>
<comment type="caution">
    <text evidence="2">The sequence shown here is derived from an EMBL/GenBank/DDBJ whole genome shotgun (WGS) entry which is preliminary data.</text>
</comment>
<dbReference type="OrthoDB" id="551072at2759"/>
<feature type="compositionally biased region" description="Polar residues" evidence="1">
    <location>
        <begin position="77"/>
        <end position="92"/>
    </location>
</feature>
<proteinExistence type="predicted"/>
<evidence type="ECO:0000313" key="3">
    <source>
        <dbReference type="Proteomes" id="UP000075714"/>
    </source>
</evidence>
<keyword evidence="3" id="KW-1185">Reference proteome</keyword>